<dbReference type="InterPro" id="IPR022380">
    <property type="entry name" value="Glu-Q_tRNA(Asp)_Synthase"/>
</dbReference>
<dbReference type="InterPro" id="IPR020058">
    <property type="entry name" value="Glu/Gln-tRNA-synth_Ib_cat-dom"/>
</dbReference>
<keyword evidence="3" id="KW-0547">Nucleotide-binding</keyword>
<dbReference type="Gene3D" id="3.40.50.620">
    <property type="entry name" value="HUPs"/>
    <property type="match status" value="1"/>
</dbReference>
<proteinExistence type="inferred from homology"/>
<feature type="domain" description="Glutamyl/glutaminyl-tRNA synthetase class Ib catalytic" evidence="7">
    <location>
        <begin position="14"/>
        <end position="242"/>
    </location>
</feature>
<dbReference type="PANTHER" id="PTHR43311:SF1">
    <property type="entry name" value="GLUTAMYL-Q TRNA(ASP) SYNTHETASE"/>
    <property type="match status" value="1"/>
</dbReference>
<dbReference type="InterPro" id="IPR049940">
    <property type="entry name" value="GluQ/Sye"/>
</dbReference>
<keyword evidence="6" id="KW-0030">Aminoacyl-tRNA synthetase</keyword>
<dbReference type="GO" id="GO:0005829">
    <property type="term" value="C:cytosol"/>
    <property type="evidence" value="ECO:0007669"/>
    <property type="project" value="TreeGrafter"/>
</dbReference>
<dbReference type="Pfam" id="PF00749">
    <property type="entry name" value="tRNA-synt_1c"/>
    <property type="match status" value="1"/>
</dbReference>
<keyword evidence="2" id="KW-0479">Metal-binding</keyword>
<keyword evidence="5" id="KW-0067">ATP-binding</keyword>
<evidence type="ECO:0000256" key="5">
    <source>
        <dbReference type="ARBA" id="ARBA00022840"/>
    </source>
</evidence>
<evidence type="ECO:0000256" key="4">
    <source>
        <dbReference type="ARBA" id="ARBA00022833"/>
    </source>
</evidence>
<dbReference type="SUPFAM" id="SSF52374">
    <property type="entry name" value="Nucleotidylyl transferase"/>
    <property type="match status" value="1"/>
</dbReference>
<keyword evidence="1" id="KW-0436">Ligase</keyword>
<evidence type="ECO:0000256" key="3">
    <source>
        <dbReference type="ARBA" id="ARBA00022741"/>
    </source>
</evidence>
<dbReference type="EMBL" id="LAZR01000208">
    <property type="protein sequence ID" value="KKN81908.1"/>
    <property type="molecule type" value="Genomic_DNA"/>
</dbReference>
<organism evidence="8">
    <name type="scientific">marine sediment metagenome</name>
    <dbReference type="NCBI Taxonomy" id="412755"/>
    <lineage>
        <taxon>unclassified sequences</taxon>
        <taxon>metagenomes</taxon>
        <taxon>ecological metagenomes</taxon>
    </lineage>
</organism>
<dbReference type="GO" id="GO:0005524">
    <property type="term" value="F:ATP binding"/>
    <property type="evidence" value="ECO:0007669"/>
    <property type="project" value="UniProtKB-KW"/>
</dbReference>
<dbReference type="AlphaFoldDB" id="A0A0F9WSW8"/>
<dbReference type="GO" id="GO:0008270">
    <property type="term" value="F:zinc ion binding"/>
    <property type="evidence" value="ECO:0007669"/>
    <property type="project" value="InterPro"/>
</dbReference>
<sequence length="314" mass="34925">MSPTAVTAPMRKYRGRFAPSPSGPLHFGSLVAAVGSYLDAKANQGDWFVRIEDIDTTRVVKNADSDILNTLHAYALHWDEPVVYQTQRLPLYQDITHSLLKQKLVYGCTCTRKQIKAIGGIYQGHCQALSHNTESGALRLVQQHPTTQFNDLIQGDITVNSALSHEDYLIKRSDGLFAYQLVVVVDDIDQGINRIVRGADLIEPTARQISLFKQLNSPVPEFAHLPLAVAKPGFKLSKQNYAPAISKQNPKPALISAFEFLGLPVIADLIDLNIEQLIAWGIKNFSLKQVPQVSEIQISQHPRSQKVQFTHLSK</sequence>
<dbReference type="InterPro" id="IPR000924">
    <property type="entry name" value="Glu/Gln-tRNA-synth"/>
</dbReference>
<dbReference type="GO" id="GO:0006424">
    <property type="term" value="P:glutamyl-tRNA aminoacylation"/>
    <property type="evidence" value="ECO:0007669"/>
    <property type="project" value="InterPro"/>
</dbReference>
<dbReference type="GO" id="GO:0006400">
    <property type="term" value="P:tRNA modification"/>
    <property type="evidence" value="ECO:0007669"/>
    <property type="project" value="InterPro"/>
</dbReference>
<dbReference type="NCBIfam" id="NF004314">
    <property type="entry name" value="PRK05710.1-3"/>
    <property type="match status" value="1"/>
</dbReference>
<dbReference type="PANTHER" id="PTHR43311">
    <property type="entry name" value="GLUTAMATE--TRNA LIGASE"/>
    <property type="match status" value="1"/>
</dbReference>
<evidence type="ECO:0000256" key="2">
    <source>
        <dbReference type="ARBA" id="ARBA00022723"/>
    </source>
</evidence>
<accession>A0A0F9WSW8</accession>
<keyword evidence="4" id="KW-0862">Zinc</keyword>
<dbReference type="NCBIfam" id="TIGR03838">
    <property type="entry name" value="queuosine_YadB"/>
    <property type="match status" value="1"/>
</dbReference>
<comment type="caution">
    <text evidence="8">The sequence shown here is derived from an EMBL/GenBank/DDBJ whole genome shotgun (WGS) entry which is preliminary data.</text>
</comment>
<dbReference type="Gene3D" id="3.90.800.10">
    <property type="entry name" value="Glutamyl-tRNA Synthetase, Domain 3"/>
    <property type="match status" value="1"/>
</dbReference>
<dbReference type="FunFam" id="3.40.50.620:FF:000093">
    <property type="entry name" value="Glutamyl-Q tRNA(Asp) synthetase"/>
    <property type="match status" value="1"/>
</dbReference>
<dbReference type="InterPro" id="IPR014729">
    <property type="entry name" value="Rossmann-like_a/b/a_fold"/>
</dbReference>
<evidence type="ECO:0000313" key="8">
    <source>
        <dbReference type="EMBL" id="KKN81908.1"/>
    </source>
</evidence>
<evidence type="ECO:0000259" key="7">
    <source>
        <dbReference type="Pfam" id="PF00749"/>
    </source>
</evidence>
<protein>
    <recommendedName>
        <fullName evidence="7">Glutamyl/glutaminyl-tRNA synthetase class Ib catalytic domain-containing protein</fullName>
    </recommendedName>
</protein>
<dbReference type="GO" id="GO:0004818">
    <property type="term" value="F:glutamate-tRNA ligase activity"/>
    <property type="evidence" value="ECO:0007669"/>
    <property type="project" value="TreeGrafter"/>
</dbReference>
<dbReference type="PRINTS" id="PR00987">
    <property type="entry name" value="TRNASYNTHGLU"/>
</dbReference>
<evidence type="ECO:0000256" key="6">
    <source>
        <dbReference type="ARBA" id="ARBA00023146"/>
    </source>
</evidence>
<name>A0A0F9WSW8_9ZZZZ</name>
<gene>
    <name evidence="8" type="ORF">LCGC14_0314760</name>
</gene>
<dbReference type="HAMAP" id="MF_01428">
    <property type="entry name" value="Glu_Q_tRNA_synth"/>
    <property type="match status" value="1"/>
</dbReference>
<reference evidence="8" key="1">
    <citation type="journal article" date="2015" name="Nature">
        <title>Complex archaea that bridge the gap between prokaryotes and eukaryotes.</title>
        <authorList>
            <person name="Spang A."/>
            <person name="Saw J.H."/>
            <person name="Jorgensen S.L."/>
            <person name="Zaremba-Niedzwiedzka K."/>
            <person name="Martijn J."/>
            <person name="Lind A.E."/>
            <person name="van Eijk R."/>
            <person name="Schleper C."/>
            <person name="Guy L."/>
            <person name="Ettema T.J."/>
        </authorList>
    </citation>
    <scope>NUCLEOTIDE SEQUENCE</scope>
</reference>
<evidence type="ECO:0000256" key="1">
    <source>
        <dbReference type="ARBA" id="ARBA00022598"/>
    </source>
</evidence>